<evidence type="ECO:0000259" key="1">
    <source>
        <dbReference type="PROSITE" id="PS51186"/>
    </source>
</evidence>
<reference evidence="2" key="1">
    <citation type="submission" date="2016-08" db="EMBL/GenBank/DDBJ databases">
        <title>Complete Genome Seqeunce of Paenibacillus sp. BIHB 4019 from tea rhizoplane.</title>
        <authorList>
            <person name="Thakur R."/>
            <person name="Swarnkar M.K."/>
            <person name="Gulati A."/>
        </authorList>
    </citation>
    <scope>NUCLEOTIDE SEQUENCE [LARGE SCALE GENOMIC DNA]</scope>
    <source>
        <strain evidence="2">BIHB4019</strain>
    </source>
</reference>
<organism evidence="2">
    <name type="scientific">Paenibacillus sp. BIHB 4019</name>
    <dbReference type="NCBI Taxonomy" id="1870819"/>
    <lineage>
        <taxon>Bacteria</taxon>
        <taxon>Bacillati</taxon>
        <taxon>Bacillota</taxon>
        <taxon>Bacilli</taxon>
        <taxon>Bacillales</taxon>
        <taxon>Paenibacillaceae</taxon>
        <taxon>Paenibacillus</taxon>
    </lineage>
</organism>
<name>A0A1B2DMW5_9BACL</name>
<dbReference type="CDD" id="cd04301">
    <property type="entry name" value="NAT_SF"/>
    <property type="match status" value="1"/>
</dbReference>
<proteinExistence type="predicted"/>
<dbReference type="SUPFAM" id="SSF55729">
    <property type="entry name" value="Acyl-CoA N-acyltransferases (Nat)"/>
    <property type="match status" value="1"/>
</dbReference>
<feature type="domain" description="N-acetyltransferase" evidence="1">
    <location>
        <begin position="1"/>
        <end position="144"/>
    </location>
</feature>
<dbReference type="AlphaFoldDB" id="A0A1B2DMW5"/>
<sequence>MNSQPLFNLLVLGKRLQTDEEIREENQKNLEQGEKMFHLIENNECVGMMTYLPKNPNDHHPWIGLLIIHKEQERAGIGSLALKLLEEEWAAQRIDKVRLCVQHGNHNGASFWNKNGFHKISEGLDNHNNPIDIYEKCIEMRRSV</sequence>
<dbReference type="GO" id="GO:0016747">
    <property type="term" value="F:acyltransferase activity, transferring groups other than amino-acyl groups"/>
    <property type="evidence" value="ECO:0007669"/>
    <property type="project" value="InterPro"/>
</dbReference>
<dbReference type="InterPro" id="IPR000182">
    <property type="entry name" value="GNAT_dom"/>
</dbReference>
<accession>A0A1B2DMW5</accession>
<protein>
    <recommendedName>
        <fullName evidence="1">N-acetyltransferase domain-containing protein</fullName>
    </recommendedName>
</protein>
<evidence type="ECO:0000313" key="2">
    <source>
        <dbReference type="EMBL" id="ANY69048.1"/>
    </source>
</evidence>
<dbReference type="Pfam" id="PF00583">
    <property type="entry name" value="Acetyltransf_1"/>
    <property type="match status" value="1"/>
</dbReference>
<dbReference type="RefSeq" id="WP_099520098.1">
    <property type="nucleotide sequence ID" value="NZ_CP016808.1"/>
</dbReference>
<dbReference type="Gene3D" id="3.40.630.30">
    <property type="match status" value="1"/>
</dbReference>
<dbReference type="InterPro" id="IPR016181">
    <property type="entry name" value="Acyl_CoA_acyltransferase"/>
</dbReference>
<gene>
    <name evidence="2" type="ORF">BBD42_23110</name>
</gene>
<dbReference type="EMBL" id="CP016808">
    <property type="protein sequence ID" value="ANY69048.1"/>
    <property type="molecule type" value="Genomic_DNA"/>
</dbReference>
<dbReference type="PROSITE" id="PS51186">
    <property type="entry name" value="GNAT"/>
    <property type="match status" value="1"/>
</dbReference>